<dbReference type="Proteomes" id="UP001530293">
    <property type="component" value="Unassembled WGS sequence"/>
</dbReference>
<keyword evidence="3" id="KW-1185">Reference proteome</keyword>
<dbReference type="PROSITE" id="PS51184">
    <property type="entry name" value="JMJC"/>
    <property type="match status" value="1"/>
</dbReference>
<accession>A0ABD3MXX0</accession>
<protein>
    <recommendedName>
        <fullName evidence="1">JmjC domain-containing protein</fullName>
    </recommendedName>
</protein>
<dbReference type="SUPFAM" id="SSF51197">
    <property type="entry name" value="Clavaminate synthase-like"/>
    <property type="match status" value="1"/>
</dbReference>
<evidence type="ECO:0000313" key="2">
    <source>
        <dbReference type="EMBL" id="KAL3768730.1"/>
    </source>
</evidence>
<dbReference type="Gene3D" id="2.60.120.650">
    <property type="entry name" value="Cupin"/>
    <property type="match status" value="1"/>
</dbReference>
<reference evidence="2 3" key="1">
    <citation type="submission" date="2024-10" db="EMBL/GenBank/DDBJ databases">
        <title>Updated reference genomes for cyclostephanoid diatoms.</title>
        <authorList>
            <person name="Roberts W.R."/>
            <person name="Alverson A.J."/>
        </authorList>
    </citation>
    <scope>NUCLEOTIDE SEQUENCE [LARGE SCALE GENOMIC DNA]</scope>
    <source>
        <strain evidence="2 3">AJA232-27</strain>
    </source>
</reference>
<evidence type="ECO:0000259" key="1">
    <source>
        <dbReference type="PROSITE" id="PS51184"/>
    </source>
</evidence>
<dbReference type="EMBL" id="JALLBG020000062">
    <property type="protein sequence ID" value="KAL3768730.1"/>
    <property type="molecule type" value="Genomic_DNA"/>
</dbReference>
<proteinExistence type="predicted"/>
<organism evidence="2 3">
    <name type="scientific">Discostella pseudostelligera</name>
    <dbReference type="NCBI Taxonomy" id="259834"/>
    <lineage>
        <taxon>Eukaryota</taxon>
        <taxon>Sar</taxon>
        <taxon>Stramenopiles</taxon>
        <taxon>Ochrophyta</taxon>
        <taxon>Bacillariophyta</taxon>
        <taxon>Coscinodiscophyceae</taxon>
        <taxon>Thalassiosirophycidae</taxon>
        <taxon>Stephanodiscales</taxon>
        <taxon>Stephanodiscaceae</taxon>
        <taxon>Discostella</taxon>
    </lineage>
</organism>
<evidence type="ECO:0000313" key="3">
    <source>
        <dbReference type="Proteomes" id="UP001530293"/>
    </source>
</evidence>
<name>A0ABD3MXX0_9STRA</name>
<comment type="caution">
    <text evidence="2">The sequence shown here is derived from an EMBL/GenBank/DDBJ whole genome shotgun (WGS) entry which is preliminary data.</text>
</comment>
<feature type="domain" description="JmjC" evidence="1">
    <location>
        <begin position="132"/>
        <end position="396"/>
    </location>
</feature>
<sequence>MAGIFMPALVVGIISLKGCTAFNLLVPRITLEAYLASPVYNSPVLIRDIVSSETIELLADTLMNSLGTETVSMQRKTKKRSRSKRSKSTTEIYDIALQHSIDYMMDSCHDDAYFAFCEGLLPINSFHDDRTKLSNDLKNIREAPFSNQENWFDYFPTSVQPTDFIILAGTGSTSTLHRDPFEWTGTSLCLEGTKIWRFILPPQNSSESNVGGGVAIVDEALKSYRLNSIAWEEDEEVDHNHGDVPVILSAGWQSDMTLYDSIDEQFPSGFELMELEEEEEDEKFDRELEAAVLGMSRLRPSNDALGALDQIAQSYGTSNHSSPFITAIQRQGDLLIIPAHRWHQTYAPVPSVAVASQRCGATVDGANVIKHVIGVSTSNCNEEKLEVPDLLQQDCYKEGVGSEVVTTLLAYMTSTR</sequence>
<dbReference type="AlphaFoldDB" id="A0ABD3MXX0"/>
<dbReference type="InterPro" id="IPR003347">
    <property type="entry name" value="JmjC_dom"/>
</dbReference>
<gene>
    <name evidence="2" type="ORF">ACHAWU_006831</name>
</gene>